<keyword evidence="3" id="KW-1185">Reference proteome</keyword>
<dbReference type="Gene3D" id="3.40.50.300">
    <property type="entry name" value="P-loop containing nucleotide triphosphate hydrolases"/>
    <property type="match status" value="1"/>
</dbReference>
<organism evidence="2 3">
    <name type="scientific">Parasedimentitalea denitrificans</name>
    <dbReference type="NCBI Taxonomy" id="2211118"/>
    <lineage>
        <taxon>Bacteria</taxon>
        <taxon>Pseudomonadati</taxon>
        <taxon>Pseudomonadota</taxon>
        <taxon>Alphaproteobacteria</taxon>
        <taxon>Rhodobacterales</taxon>
        <taxon>Paracoccaceae</taxon>
        <taxon>Parasedimentitalea</taxon>
    </lineage>
</organism>
<dbReference type="RefSeq" id="WP_167682360.1">
    <property type="nucleotide sequence ID" value="NZ_QHLQ01000002.1"/>
</dbReference>
<dbReference type="InterPro" id="IPR037359">
    <property type="entry name" value="NST/OST"/>
</dbReference>
<comment type="caution">
    <text evidence="2">The sequence shown here is derived from an EMBL/GenBank/DDBJ whole genome shotgun (WGS) entry which is preliminary data.</text>
</comment>
<name>A0ABX0W514_9RHOB</name>
<sequence>MANPSPQNAPAFYVVGAARSGTTAVWSWLRQHPDVFLPSVKEPGFFAFVGGTAAPCNGPYDLSYVAEVATDALDYDRLYAAKGGKRAGDVSPIYMIDPQAAARIADARPDARIVILLRDPVMRAFSQFLQHRREGIEPHTTFEAALLDEDARMQQGWSWGHGYRSNGCYAAQIKRYLDVFDPTQILFLAFDSLQTEPAACWCQLCEHLGLSPHPMPQNQRVNASSTLTCLPAWPWITRHIRHPGPIQTWVKRFLPRSLTSVVRRRIDAATVSVPVLQDKTRHDLAKGYLRERDAVHNMSGLSLDGWST</sequence>
<dbReference type="PANTHER" id="PTHR10605">
    <property type="entry name" value="HEPARAN SULFATE SULFOTRANSFERASE"/>
    <property type="match status" value="1"/>
</dbReference>
<dbReference type="PANTHER" id="PTHR10605:SF56">
    <property type="entry name" value="BIFUNCTIONAL HEPARAN SULFATE N-DEACETYLASE_N-SULFOTRANSFERASE"/>
    <property type="match status" value="1"/>
</dbReference>
<evidence type="ECO:0008006" key="4">
    <source>
        <dbReference type="Google" id="ProtNLM"/>
    </source>
</evidence>
<gene>
    <name evidence="2" type="ORF">DL239_03525</name>
</gene>
<dbReference type="InterPro" id="IPR027417">
    <property type="entry name" value="P-loop_NTPase"/>
</dbReference>
<dbReference type="Proteomes" id="UP001429564">
    <property type="component" value="Unassembled WGS sequence"/>
</dbReference>
<reference evidence="2 3" key="1">
    <citation type="submission" date="2018-05" db="EMBL/GenBank/DDBJ databases">
        <authorList>
            <person name="Zhang Y.-J."/>
        </authorList>
    </citation>
    <scope>NUCLEOTIDE SEQUENCE [LARGE SCALE GENOMIC DNA]</scope>
    <source>
        <strain evidence="2 3">CY04</strain>
    </source>
</reference>
<keyword evidence="1" id="KW-0808">Transferase</keyword>
<evidence type="ECO:0000313" key="3">
    <source>
        <dbReference type="Proteomes" id="UP001429564"/>
    </source>
</evidence>
<dbReference type="EMBL" id="QHLQ01000002">
    <property type="protein sequence ID" value="NIZ60043.1"/>
    <property type="molecule type" value="Genomic_DNA"/>
</dbReference>
<proteinExistence type="predicted"/>
<accession>A0ABX0W514</accession>
<evidence type="ECO:0000256" key="1">
    <source>
        <dbReference type="ARBA" id="ARBA00022679"/>
    </source>
</evidence>
<dbReference type="SUPFAM" id="SSF52540">
    <property type="entry name" value="P-loop containing nucleoside triphosphate hydrolases"/>
    <property type="match status" value="1"/>
</dbReference>
<protein>
    <recommendedName>
        <fullName evidence="4">Sulfotransferase</fullName>
    </recommendedName>
</protein>
<evidence type="ECO:0000313" key="2">
    <source>
        <dbReference type="EMBL" id="NIZ60043.1"/>
    </source>
</evidence>
<dbReference type="Pfam" id="PF13469">
    <property type="entry name" value="Sulfotransfer_3"/>
    <property type="match status" value="1"/>
</dbReference>